<dbReference type="PROSITE" id="PS50006">
    <property type="entry name" value="FHA_DOMAIN"/>
    <property type="match status" value="1"/>
</dbReference>
<evidence type="ECO:0000256" key="1">
    <source>
        <dbReference type="ARBA" id="ARBA00022553"/>
    </source>
</evidence>
<dbReference type="Proteomes" id="UP001501319">
    <property type="component" value="Unassembled WGS sequence"/>
</dbReference>
<organism evidence="3 4">
    <name type="scientific">Kribbella alba</name>
    <dbReference type="NCBI Taxonomy" id="190197"/>
    <lineage>
        <taxon>Bacteria</taxon>
        <taxon>Bacillati</taxon>
        <taxon>Actinomycetota</taxon>
        <taxon>Actinomycetes</taxon>
        <taxon>Propionibacteriales</taxon>
        <taxon>Kribbellaceae</taxon>
        <taxon>Kribbella</taxon>
    </lineage>
</organism>
<evidence type="ECO:0000313" key="3">
    <source>
        <dbReference type="EMBL" id="GAA1639514.1"/>
    </source>
</evidence>
<dbReference type="SUPFAM" id="SSF49879">
    <property type="entry name" value="SMAD/FHA domain"/>
    <property type="match status" value="1"/>
</dbReference>
<feature type="domain" description="FHA" evidence="2">
    <location>
        <begin position="46"/>
        <end position="87"/>
    </location>
</feature>
<keyword evidence="4" id="KW-1185">Reference proteome</keyword>
<sequence>MEPLGRVLPKDQTSLAYGVPSAAPGTIFVLTVAGGISVGPRQGHAILFGRNRPEVHVCVGEDDQRVSRTHGQIAFQAGQWWVSTTGRLPIRLPKVQWLFPDEAAVPLAAGYTPLFVQGSSGREHLLEVYVTGESGTRPVSRHQDPTQPPRVWQLSPEEKLALTVVGQRYLLHELHPLPLSWRLAADQLAELQPAAGWTAKRVEHLVAGVRNRLSRAGVPALTRQEVGEPVGNALNDNLFTELLLSTTLVPADVDVLDE</sequence>
<reference evidence="3 4" key="1">
    <citation type="journal article" date="2019" name="Int. J. Syst. Evol. Microbiol.">
        <title>The Global Catalogue of Microorganisms (GCM) 10K type strain sequencing project: providing services to taxonomists for standard genome sequencing and annotation.</title>
        <authorList>
            <consortium name="The Broad Institute Genomics Platform"/>
            <consortium name="The Broad Institute Genome Sequencing Center for Infectious Disease"/>
            <person name="Wu L."/>
            <person name="Ma J."/>
        </authorList>
    </citation>
    <scope>NUCLEOTIDE SEQUENCE [LARGE SCALE GENOMIC DNA]</scope>
    <source>
        <strain evidence="3 4">JCM 14306</strain>
    </source>
</reference>
<evidence type="ECO:0000259" key="2">
    <source>
        <dbReference type="PROSITE" id="PS50006"/>
    </source>
</evidence>
<dbReference type="InterPro" id="IPR000253">
    <property type="entry name" value="FHA_dom"/>
</dbReference>
<name>A0ABN2FCB1_9ACTN</name>
<dbReference type="RefSeq" id="WP_344112151.1">
    <property type="nucleotide sequence ID" value="NZ_BAAANE010000005.1"/>
</dbReference>
<dbReference type="InterPro" id="IPR008984">
    <property type="entry name" value="SMAD_FHA_dom_sf"/>
</dbReference>
<dbReference type="EMBL" id="BAAANE010000005">
    <property type="protein sequence ID" value="GAA1639514.1"/>
    <property type="molecule type" value="Genomic_DNA"/>
</dbReference>
<comment type="caution">
    <text evidence="3">The sequence shown here is derived from an EMBL/GenBank/DDBJ whole genome shotgun (WGS) entry which is preliminary data.</text>
</comment>
<gene>
    <name evidence="3" type="ORF">GCM10009744_31280</name>
</gene>
<protein>
    <recommendedName>
        <fullName evidence="2">FHA domain-containing protein</fullName>
    </recommendedName>
</protein>
<keyword evidence="1" id="KW-0597">Phosphoprotein</keyword>
<accession>A0ABN2FCB1</accession>
<proteinExistence type="predicted"/>
<evidence type="ECO:0000313" key="4">
    <source>
        <dbReference type="Proteomes" id="UP001501319"/>
    </source>
</evidence>